<protein>
    <submittedName>
        <fullName evidence="1">Uncharacterized protein</fullName>
    </submittedName>
</protein>
<dbReference type="Proteomes" id="UP000073434">
    <property type="component" value="Unassembled WGS sequence"/>
</dbReference>
<accession>A0A0Z8CBM9</accession>
<dbReference type="AlphaFoldDB" id="A0A0Z8CBM9"/>
<sequence>MNTLKTIAKHRHFHSLLVGLGAGAIIGLWGVYYGMIYLLSYLVIRGLSSVVKK</sequence>
<reference evidence="1 2" key="1">
    <citation type="submission" date="2016-02" db="EMBL/GenBank/DDBJ databases">
        <authorList>
            <consortium name="Pathogen Informatics"/>
        </authorList>
    </citation>
    <scope>NUCLEOTIDE SEQUENCE [LARGE SCALE GENOMIC DNA]</scope>
    <source>
        <strain evidence="1 2">LSS23</strain>
    </source>
</reference>
<dbReference type="RefSeq" id="WP_153597537.1">
    <property type="nucleotide sequence ID" value="NZ_CEEW01000077.1"/>
</dbReference>
<evidence type="ECO:0000313" key="2">
    <source>
        <dbReference type="Proteomes" id="UP000073434"/>
    </source>
</evidence>
<organism evidence="1 2">
    <name type="scientific">Streptococcus suis</name>
    <dbReference type="NCBI Taxonomy" id="1307"/>
    <lineage>
        <taxon>Bacteria</taxon>
        <taxon>Bacillati</taxon>
        <taxon>Bacillota</taxon>
        <taxon>Bacilli</taxon>
        <taxon>Lactobacillales</taxon>
        <taxon>Streptococcaceae</taxon>
        <taxon>Streptococcus</taxon>
    </lineage>
</organism>
<gene>
    <name evidence="1" type="ORF">ERS132385_00313</name>
</gene>
<evidence type="ECO:0000313" key="1">
    <source>
        <dbReference type="EMBL" id="CYU22372.1"/>
    </source>
</evidence>
<proteinExistence type="predicted"/>
<dbReference type="EMBL" id="FIFW01000002">
    <property type="protein sequence ID" value="CYU22372.1"/>
    <property type="molecule type" value="Genomic_DNA"/>
</dbReference>
<name>A0A0Z8CBM9_STRSU</name>